<name>A0ABS0H8I9_9ACTN</name>
<accession>A0ABS0H8I9</accession>
<comment type="caution">
    <text evidence="1">The sequence shown here is derived from an EMBL/GenBank/DDBJ whole genome shotgun (WGS) entry which is preliminary data.</text>
</comment>
<proteinExistence type="predicted"/>
<reference evidence="1 2" key="1">
    <citation type="submission" date="2020-11" db="EMBL/GenBank/DDBJ databases">
        <title>A novel isolate from a Black sea contaminated sediment with potential to produce alkanes: Plantactinospora alkalitolerans sp. nov.</title>
        <authorList>
            <person name="Carro L."/>
            <person name="Veyisoglu A."/>
            <person name="Guven K."/>
            <person name="Schumann P."/>
            <person name="Klenk H.-P."/>
            <person name="Sahin N."/>
        </authorList>
    </citation>
    <scope>NUCLEOTIDE SEQUENCE [LARGE SCALE GENOMIC DNA]</scope>
    <source>
        <strain evidence="1 2">S1510</strain>
    </source>
</reference>
<evidence type="ECO:0000313" key="2">
    <source>
        <dbReference type="Proteomes" id="UP000638560"/>
    </source>
</evidence>
<protein>
    <submittedName>
        <fullName evidence="1">Uncharacterized protein</fullName>
    </submittedName>
</protein>
<dbReference type="Proteomes" id="UP000638560">
    <property type="component" value="Unassembled WGS sequence"/>
</dbReference>
<dbReference type="RefSeq" id="WP_196206258.1">
    <property type="nucleotide sequence ID" value="NZ_JADPUN010000380.1"/>
</dbReference>
<sequence length="67" mass="7127">MEATEIALVGGAADGGTVIVDLDVHGRPPLTHHHLVDGGLARAEIYELESVLGDGPPWLYRWRGPAT</sequence>
<dbReference type="EMBL" id="JADPUN010000380">
    <property type="protein sequence ID" value="MBF9134785.1"/>
    <property type="molecule type" value="Genomic_DNA"/>
</dbReference>
<keyword evidence="2" id="KW-1185">Reference proteome</keyword>
<evidence type="ECO:0000313" key="1">
    <source>
        <dbReference type="EMBL" id="MBF9134785.1"/>
    </source>
</evidence>
<gene>
    <name evidence="1" type="ORF">I0C86_38550</name>
</gene>
<organism evidence="1 2">
    <name type="scientific">Plantactinospora alkalitolerans</name>
    <dbReference type="NCBI Taxonomy" id="2789879"/>
    <lineage>
        <taxon>Bacteria</taxon>
        <taxon>Bacillati</taxon>
        <taxon>Actinomycetota</taxon>
        <taxon>Actinomycetes</taxon>
        <taxon>Micromonosporales</taxon>
        <taxon>Micromonosporaceae</taxon>
        <taxon>Plantactinospora</taxon>
    </lineage>
</organism>